<comment type="caution">
    <text evidence="3">The sequence shown here is derived from an EMBL/GenBank/DDBJ whole genome shotgun (WGS) entry which is preliminary data.</text>
</comment>
<evidence type="ECO:0000313" key="3">
    <source>
        <dbReference type="EMBL" id="MBI1492448.1"/>
    </source>
</evidence>
<protein>
    <submittedName>
        <fullName evidence="3">DUF262 domain-containing protein</fullName>
    </submittedName>
</protein>
<keyword evidence="4" id="KW-1185">Reference proteome</keyword>
<dbReference type="Pfam" id="PF07510">
    <property type="entry name" value="GmrSD_C"/>
    <property type="match status" value="1"/>
</dbReference>
<evidence type="ECO:0000313" key="4">
    <source>
        <dbReference type="Proteomes" id="UP000640583"/>
    </source>
</evidence>
<accession>A0A8J7IBP8</accession>
<evidence type="ECO:0000259" key="1">
    <source>
        <dbReference type="Pfam" id="PF03235"/>
    </source>
</evidence>
<dbReference type="PANTHER" id="PTHR35149">
    <property type="entry name" value="SLL5132 PROTEIN"/>
    <property type="match status" value="1"/>
</dbReference>
<name>A0A8J7IBP8_9RHOB</name>
<dbReference type="Proteomes" id="UP000640583">
    <property type="component" value="Unassembled WGS sequence"/>
</dbReference>
<sequence>MQLNPMHLTVAKLLDGRLFRIPEYQRAYSWQKKQRQDLFEDIREAHKSENEHFMATIVALSRDTKAIGADEYKVVELVDGQQRVTTIVILLKAIEMALSEDDKHASKAKASLSDLLVKSDDHEMILLQTNHDSSSVFKEYIQTGVISEEESSTAADKNLIDAAKECAQFVEAWQQDESFGDLVSLLGIIRNRLSMIFHEIDDEAIVYRVFEVLNSRGLDVKWIDKTKSQLMASIFEHTIDKKGQEDGLHEMHTIWKEIYKTLGLREDLGNEALRFAGTFAKSGTSPNKILSEEKASQELRNFAGKKIKTLISCAEGMKKIARVVRQLHDDPRLNAITTIRHARFLATAILLRKFDDKDEQALLKAWERATFRIFVLGGADARSEVGGFVRLGFDVYKGELTAEEILTSIQALGEGYSIDELSSDDEYWDNCYNGWTEELRYILYRYDEHLAHAAGEGINSIQWNKIWADKAEFSIEHIAPQKSGRSDIHDIGNLAMLPPKVNSSLGGKPPKEKATKYIESGLRGTIDAGKEIQGNPEWTEKDVECRRQKIVEFIHSEWGQAKY</sequence>
<dbReference type="Pfam" id="PF03235">
    <property type="entry name" value="GmrSD_N"/>
    <property type="match status" value="1"/>
</dbReference>
<dbReference type="InterPro" id="IPR004919">
    <property type="entry name" value="GmrSD_N"/>
</dbReference>
<proteinExistence type="predicted"/>
<dbReference type="AlphaFoldDB" id="A0A8J7IBP8"/>
<evidence type="ECO:0000259" key="2">
    <source>
        <dbReference type="Pfam" id="PF07510"/>
    </source>
</evidence>
<dbReference type="InterPro" id="IPR011089">
    <property type="entry name" value="GmrSD_C"/>
</dbReference>
<reference evidence="3" key="1">
    <citation type="submission" date="2020-10" db="EMBL/GenBank/DDBJ databases">
        <title>Paenihalocynthiibacter styelae gen. nov., sp. nov., isolated from stalked sea squirt Styela clava.</title>
        <authorList>
            <person name="Kim Y.-O."/>
            <person name="Yoon J.-H."/>
        </authorList>
    </citation>
    <scope>NUCLEOTIDE SEQUENCE</scope>
    <source>
        <strain evidence="3">MYP1-1</strain>
    </source>
</reference>
<feature type="domain" description="GmrSD restriction endonucleases C-terminal" evidence="2">
    <location>
        <begin position="424"/>
        <end position="552"/>
    </location>
</feature>
<dbReference type="PANTHER" id="PTHR35149:SF1">
    <property type="entry name" value="DUF5655 DOMAIN-CONTAINING PROTEIN"/>
    <property type="match status" value="1"/>
</dbReference>
<gene>
    <name evidence="3" type="ORF">H1D41_02225</name>
</gene>
<organism evidence="3 4">
    <name type="scientific">Halocynthiibacter styelae</name>
    <dbReference type="NCBI Taxonomy" id="2761955"/>
    <lineage>
        <taxon>Bacteria</taxon>
        <taxon>Pseudomonadati</taxon>
        <taxon>Pseudomonadota</taxon>
        <taxon>Alphaproteobacteria</taxon>
        <taxon>Rhodobacterales</taxon>
        <taxon>Paracoccaceae</taxon>
        <taxon>Halocynthiibacter</taxon>
    </lineage>
</organism>
<feature type="domain" description="GmrSD restriction endonucleases N-terminal" evidence="1">
    <location>
        <begin position="11"/>
        <end position="230"/>
    </location>
</feature>
<dbReference type="RefSeq" id="WP_228847366.1">
    <property type="nucleotide sequence ID" value="NZ_JADCKQ010000001.1"/>
</dbReference>
<dbReference type="EMBL" id="JADCKQ010000001">
    <property type="protein sequence ID" value="MBI1492448.1"/>
    <property type="molecule type" value="Genomic_DNA"/>
</dbReference>